<evidence type="ECO:0000313" key="2">
    <source>
        <dbReference type="Proteomes" id="UP000037737"/>
    </source>
</evidence>
<organism evidence="1 2">
    <name type="scientific">Microbacterium aurantiacum</name>
    <dbReference type="NCBI Taxonomy" id="162393"/>
    <lineage>
        <taxon>Bacteria</taxon>
        <taxon>Bacillati</taxon>
        <taxon>Actinomycetota</taxon>
        <taxon>Actinomycetes</taxon>
        <taxon>Micrococcales</taxon>
        <taxon>Microbacteriaceae</taxon>
        <taxon>Microbacterium</taxon>
    </lineage>
</organism>
<keyword evidence="2" id="KW-1185">Reference proteome</keyword>
<gene>
    <name evidence="1" type="ORF">XI38_06090</name>
</gene>
<comment type="caution">
    <text evidence="1">The sequence shown here is derived from an EMBL/GenBank/DDBJ whole genome shotgun (WGS) entry which is preliminary data.</text>
</comment>
<dbReference type="KEGG" id="mcw:A8L33_09980"/>
<dbReference type="RefSeq" id="WP_053547419.1">
    <property type="nucleotide sequence ID" value="NZ_JAHWXH010000002.1"/>
</dbReference>
<dbReference type="AlphaFoldDB" id="A0A0M9VLQ7"/>
<reference evidence="1" key="1">
    <citation type="submission" date="2015-04" db="EMBL/GenBank/DDBJ databases">
        <title>Complete genome sequence of Microbacterium chocolatum SIT 101, a bacterium enantioselectively hydrolyzing mesomeric diesters.</title>
        <authorList>
            <person name="Li X."/>
            <person name="Xu Y."/>
        </authorList>
    </citation>
    <scope>NUCLEOTIDE SEQUENCE [LARGE SCALE GENOMIC DNA]</scope>
    <source>
        <strain evidence="1">SIT 101</strain>
    </source>
</reference>
<dbReference type="OrthoDB" id="4802815at2"/>
<evidence type="ECO:0008006" key="3">
    <source>
        <dbReference type="Google" id="ProtNLM"/>
    </source>
</evidence>
<evidence type="ECO:0000313" key="1">
    <source>
        <dbReference type="EMBL" id="KOS11419.1"/>
    </source>
</evidence>
<dbReference type="EMBL" id="LAVO01000005">
    <property type="protein sequence ID" value="KOS11419.1"/>
    <property type="molecule type" value="Genomic_DNA"/>
</dbReference>
<proteinExistence type="predicted"/>
<dbReference type="PATRIC" id="fig|84292.3.peg.1243"/>
<accession>A0A0M9VLQ7</accession>
<name>A0A0M9VLQ7_9MICO</name>
<sequence>MGSRLLYFAGDRLSHAELTAACLDGDIVEVGEGYAPADTVETVALRAASLRPLLGDDLAATHLSAAWIHGGLVDPPGRHTVQRTSLRRRHTLVSRRLQYRDIRVDPDDLLRCGGTLVTSRARTLADLLREESPVYADAARAFAIAVPAVLDETRAWLETSSLPHVRRARAALTALGDQLDVTR</sequence>
<protein>
    <recommendedName>
        <fullName evidence="3">AbiEi antitoxin C-terminal domain-containing protein</fullName>
    </recommendedName>
</protein>
<dbReference type="Proteomes" id="UP000037737">
    <property type="component" value="Unassembled WGS sequence"/>
</dbReference>